<organism evidence="2 3">
    <name type="scientific">Pogonophryne albipinna</name>
    <dbReference type="NCBI Taxonomy" id="1090488"/>
    <lineage>
        <taxon>Eukaryota</taxon>
        <taxon>Metazoa</taxon>
        <taxon>Chordata</taxon>
        <taxon>Craniata</taxon>
        <taxon>Vertebrata</taxon>
        <taxon>Euteleostomi</taxon>
        <taxon>Actinopterygii</taxon>
        <taxon>Neopterygii</taxon>
        <taxon>Teleostei</taxon>
        <taxon>Neoteleostei</taxon>
        <taxon>Acanthomorphata</taxon>
        <taxon>Eupercaria</taxon>
        <taxon>Perciformes</taxon>
        <taxon>Notothenioidei</taxon>
        <taxon>Pogonophryne</taxon>
    </lineage>
</organism>
<keyword evidence="3" id="KW-1185">Reference proteome</keyword>
<dbReference type="Proteomes" id="UP001219934">
    <property type="component" value="Unassembled WGS sequence"/>
</dbReference>
<proteinExistence type="predicted"/>
<dbReference type="AlphaFoldDB" id="A0AAD6ABL2"/>
<reference evidence="2" key="1">
    <citation type="submission" date="2022-11" db="EMBL/GenBank/DDBJ databases">
        <title>Chromosome-level genome of Pogonophryne albipinna.</title>
        <authorList>
            <person name="Jo E."/>
        </authorList>
    </citation>
    <scope>NUCLEOTIDE SEQUENCE</scope>
    <source>
        <strain evidence="2">SGF0006</strain>
        <tissue evidence="2">Muscle</tissue>
    </source>
</reference>
<accession>A0AAD6ABL2</accession>
<name>A0AAD6ABL2_9TELE</name>
<evidence type="ECO:0000313" key="2">
    <source>
        <dbReference type="EMBL" id="KAJ4921847.1"/>
    </source>
</evidence>
<dbReference type="EMBL" id="JAPTMU010000100">
    <property type="protein sequence ID" value="KAJ4921847.1"/>
    <property type="molecule type" value="Genomic_DNA"/>
</dbReference>
<gene>
    <name evidence="2" type="ORF">JOQ06_021670</name>
</gene>
<evidence type="ECO:0000256" key="1">
    <source>
        <dbReference type="SAM" id="MobiDB-lite"/>
    </source>
</evidence>
<evidence type="ECO:0000313" key="3">
    <source>
        <dbReference type="Proteomes" id="UP001219934"/>
    </source>
</evidence>
<comment type="caution">
    <text evidence="2">The sequence shown here is derived from an EMBL/GenBank/DDBJ whole genome shotgun (WGS) entry which is preliminary data.</text>
</comment>
<sequence>MEAPDSSYSCLVIHLSWKVERDAKMEPPRWSRQSRQRSSSPGGRRPEREGENQKITTTVTKVITPAVPALEACGP</sequence>
<protein>
    <submittedName>
        <fullName evidence="2">Uncharacterized protein</fullName>
    </submittedName>
</protein>
<feature type="compositionally biased region" description="Low complexity" evidence="1">
    <location>
        <begin position="30"/>
        <end position="43"/>
    </location>
</feature>
<feature type="region of interest" description="Disordered" evidence="1">
    <location>
        <begin position="24"/>
        <end position="57"/>
    </location>
</feature>